<dbReference type="Pfam" id="PF03703">
    <property type="entry name" value="bPH_2"/>
    <property type="match status" value="2"/>
</dbReference>
<dbReference type="STRING" id="342002.BST15_10710"/>
<evidence type="ECO:0000313" key="6">
    <source>
        <dbReference type="Proteomes" id="UP000192327"/>
    </source>
</evidence>
<dbReference type="EMBL" id="MVHH01000018">
    <property type="protein sequence ID" value="OQZ97143.1"/>
    <property type="molecule type" value="Genomic_DNA"/>
</dbReference>
<feature type="transmembrane region" description="Helical" evidence="1">
    <location>
        <begin position="227"/>
        <end position="250"/>
    </location>
</feature>
<keyword evidence="1" id="KW-0812">Transmembrane</keyword>
<dbReference type="PANTHER" id="PTHR34473">
    <property type="entry name" value="UPF0699 TRANSMEMBRANE PROTEIN YDBS"/>
    <property type="match status" value="1"/>
</dbReference>
<sequence length="498" mass="53463">MSSVPGQPGWQRLSPRMLLVHPLHELLRELPLLVAVVVFGSATDNQLWVLPLVGAIAVVGVTRWFTTGYRIESDPEAGLVQLRSGLIRRKVLSVPRNRIRSVETDARPLHRLLGLTVLRVSTGQHAAGDGAFELNAVESAQVPQLRAMLLAHTGQGDDDPESAPAPATVLARWDPSWLRYSPLSLSGLVMVGAAVGALFQSGVWAALQDSPVSRDWIIAAEQFGLQQSAVLIAAALWVVSMVLAVLRSLLTYGNLVLSRRYGAAGDVLALSYGLLRVRHYNYDMRRLRGGTLRRPLLVRLFGGARLDAAMTGVTGEGESSILLPPCPRATAEDVLTGLVDDPAAVSGPLRKHGPAATRRRWTRAMMGPVALGAGLAVAAVSGGVPPWCWALWAALMAGAAALAADRARVLGHRVDERWLSARTGSWEQRRYCIATAGIVGWTVRQSWFQRRAGLATLIAATAAGVKAYRVVDVPQDWAWSVIAQASPWLADSAGAHRG</sequence>
<name>A0A0F5MWH4_9MYCO</name>
<reference evidence="4 6" key="3">
    <citation type="submission" date="2016-12" db="EMBL/GenBank/DDBJ databases">
        <title>The new phylogeny of genus Mycobacterium.</title>
        <authorList>
            <person name="Tortoli E."/>
            <person name="Trovato A."/>
            <person name="Cirillo D.M."/>
        </authorList>
    </citation>
    <scope>NUCLEOTIDE SEQUENCE [LARGE SCALE GENOMIC DNA]</scope>
    <source>
        <strain evidence="4 6">DSM 44942</strain>
    </source>
</reference>
<reference evidence="3" key="2">
    <citation type="submission" date="2015-04" db="EMBL/GenBank/DDBJ databases">
        <title>Genome sequence of Mycobacterium arupense strain GUC1.</title>
        <authorList>
            <person name="Greninger A.L."/>
            <person name="Cunningham G."/>
            <person name="Chiu C.Y."/>
            <person name="Miller S."/>
        </authorList>
    </citation>
    <scope>NUCLEOTIDE SEQUENCE</scope>
    <source>
        <strain evidence="3">GUC1</strain>
    </source>
</reference>
<dbReference type="PANTHER" id="PTHR34473:SF2">
    <property type="entry name" value="UPF0699 TRANSMEMBRANE PROTEIN YDBT"/>
    <property type="match status" value="1"/>
</dbReference>
<evidence type="ECO:0000313" key="3">
    <source>
        <dbReference type="EMBL" id="KKB99115.1"/>
    </source>
</evidence>
<evidence type="ECO:0000256" key="1">
    <source>
        <dbReference type="SAM" id="Phobius"/>
    </source>
</evidence>
<keyword evidence="6" id="KW-1185">Reference proteome</keyword>
<evidence type="ECO:0000259" key="2">
    <source>
        <dbReference type="Pfam" id="PF03703"/>
    </source>
</evidence>
<dbReference type="InterPro" id="IPR014529">
    <property type="entry name" value="UCP026631"/>
</dbReference>
<comment type="caution">
    <text evidence="3">The sequence shown here is derived from an EMBL/GenBank/DDBJ whole genome shotgun (WGS) entry which is preliminary data.</text>
</comment>
<gene>
    <name evidence="4" type="ORF">BST15_10710</name>
    <name evidence="3" type="ORF">WR43_11345</name>
</gene>
<feature type="domain" description="YdbS-like PH" evidence="2">
    <location>
        <begin position="413"/>
        <end position="474"/>
    </location>
</feature>
<dbReference type="AlphaFoldDB" id="A0A0F5MWH4"/>
<feature type="domain" description="YdbS-like PH" evidence="2">
    <location>
        <begin position="64"/>
        <end position="142"/>
    </location>
</feature>
<feature type="transmembrane region" description="Helical" evidence="1">
    <location>
        <begin position="48"/>
        <end position="66"/>
    </location>
</feature>
<keyword evidence="1" id="KW-1133">Transmembrane helix</keyword>
<dbReference type="Proteomes" id="UP000034416">
    <property type="component" value="Unassembled WGS sequence"/>
</dbReference>
<evidence type="ECO:0000313" key="4">
    <source>
        <dbReference type="EMBL" id="OQZ97143.1"/>
    </source>
</evidence>
<organism evidence="3 5">
    <name type="scientific">Mycolicibacter arupensis</name>
    <dbReference type="NCBI Taxonomy" id="342002"/>
    <lineage>
        <taxon>Bacteria</taxon>
        <taxon>Bacillati</taxon>
        <taxon>Actinomycetota</taxon>
        <taxon>Actinomycetes</taxon>
        <taxon>Mycobacteriales</taxon>
        <taxon>Mycobacteriaceae</taxon>
        <taxon>Mycolicibacter</taxon>
    </lineage>
</organism>
<keyword evidence="1" id="KW-0472">Membrane</keyword>
<feature type="transmembrane region" description="Helical" evidence="1">
    <location>
        <begin position="185"/>
        <end position="207"/>
    </location>
</feature>
<dbReference type="InterPro" id="IPR005182">
    <property type="entry name" value="YdbS-like_PH"/>
</dbReference>
<feature type="transmembrane region" description="Helical" evidence="1">
    <location>
        <begin position="364"/>
        <end position="383"/>
    </location>
</feature>
<protein>
    <submittedName>
        <fullName evidence="3">Membrane protein</fullName>
    </submittedName>
</protein>
<evidence type="ECO:0000313" key="5">
    <source>
        <dbReference type="Proteomes" id="UP000034416"/>
    </source>
</evidence>
<dbReference type="EMBL" id="LASW01000044">
    <property type="protein sequence ID" value="KKB99115.1"/>
    <property type="molecule type" value="Genomic_DNA"/>
</dbReference>
<dbReference type="PIRSF" id="PIRSF026631">
    <property type="entry name" value="UCP026631"/>
    <property type="match status" value="1"/>
</dbReference>
<dbReference type="Proteomes" id="UP000192327">
    <property type="component" value="Unassembled WGS sequence"/>
</dbReference>
<dbReference type="PATRIC" id="fig|342002.3.peg.3340"/>
<reference evidence="5" key="1">
    <citation type="submission" date="2015-04" db="EMBL/GenBank/DDBJ databases">
        <title>Genome sequence of Mycobacterium arupense GUC1.</title>
        <authorList>
            <person name="Greninger A.L."/>
            <person name="Cunningham G."/>
            <person name="Chiu C.Y."/>
            <person name="Miller S."/>
        </authorList>
    </citation>
    <scope>NUCLEOTIDE SEQUENCE [LARGE SCALE GENOMIC DNA]</scope>
    <source>
        <strain evidence="5">GUC1</strain>
    </source>
</reference>
<proteinExistence type="predicted"/>
<accession>A0A0F5MWH4</accession>